<reference evidence="2" key="1">
    <citation type="submission" date="2014-09" db="EMBL/GenBank/DDBJ databases">
        <authorList>
            <person name="Sauder A.B."/>
            <person name="McKenzie Q.R."/>
            <person name="Temple L.M."/>
            <person name="Alexis B.K."/>
            <person name="Al-Atrache Z."/>
            <person name="Lewis L.O."/>
            <person name="Loesser-Casey K.E."/>
            <person name="Mitchell K.J."/>
        </authorList>
    </citation>
    <scope>NUCLEOTIDE SEQUENCE [LARGE SCALE GENOMIC DNA]</scope>
</reference>
<evidence type="ECO:0000313" key="2">
    <source>
        <dbReference type="Proteomes" id="UP000026900"/>
    </source>
</evidence>
<protein>
    <submittedName>
        <fullName evidence="1">Uncharacterized protein</fullName>
    </submittedName>
</protein>
<dbReference type="GeneID" id="19526174"/>
<organism evidence="1 2">
    <name type="scientific">Bacillus phage Hakuna</name>
    <dbReference type="NCBI Taxonomy" id="1486659"/>
    <lineage>
        <taxon>Viruses</taxon>
        <taxon>Duplodnaviria</taxon>
        <taxon>Heunggongvirae</taxon>
        <taxon>Uroviricota</taxon>
        <taxon>Caudoviricetes</taxon>
        <taxon>Herelleviridae</taxon>
        <taxon>Bastillevirinae</taxon>
        <taxon>Wphvirus</taxon>
        <taxon>Wphvirus hakuna</taxon>
    </lineage>
</organism>
<sequence>MKVTKASNMDLVTELLETYRERLEVTSYEAPTSYSVVKEEMEHLISKKLPVIVEVKTAYAVQTSVMHLTKAFDRWATGYAEGYIEGELVKIPQTIHYSDILCKKTGVKTISKGMLPDGF</sequence>
<accession>A0A024B1G3</accession>
<dbReference type="KEGG" id="vg:19526174"/>
<name>A0A024B1G3_9CAUD</name>
<dbReference type="Proteomes" id="UP000026900">
    <property type="component" value="Segment"/>
</dbReference>
<dbReference type="RefSeq" id="YP_009036623.1">
    <property type="nucleotide sequence ID" value="NC_024213.1"/>
</dbReference>
<keyword evidence="2" id="KW-1185">Reference proteome</keyword>
<proteinExistence type="predicted"/>
<dbReference type="EMBL" id="KJ489399">
    <property type="protein sequence ID" value="AHZ10192.1"/>
    <property type="molecule type" value="Genomic_DNA"/>
</dbReference>
<evidence type="ECO:0000313" key="1">
    <source>
        <dbReference type="EMBL" id="AHZ10192.1"/>
    </source>
</evidence>